<dbReference type="InterPro" id="IPR001296">
    <property type="entry name" value="Glyco_trans_1"/>
</dbReference>
<name>A0A1S8LGH3_9CLOT</name>
<reference evidence="1 2" key="1">
    <citation type="submission" date="2022-04" db="EMBL/GenBank/DDBJ databases">
        <title>Genome sequence of C. roseum typestrain.</title>
        <authorList>
            <person name="Poehlein A."/>
            <person name="Schoch T."/>
            <person name="Duerre P."/>
            <person name="Daniel R."/>
        </authorList>
    </citation>
    <scope>NUCLEOTIDE SEQUENCE [LARGE SCALE GENOMIC DNA]</scope>
    <source>
        <strain evidence="1 2">DSM 7320</strain>
    </source>
</reference>
<dbReference type="STRING" id="84029.CROST_22010"/>
<dbReference type="Gene3D" id="3.40.50.2000">
    <property type="entry name" value="Glycogen Phosphorylase B"/>
    <property type="match status" value="2"/>
</dbReference>
<evidence type="ECO:0000313" key="1">
    <source>
        <dbReference type="EMBL" id="URZ13730.1"/>
    </source>
</evidence>
<accession>A0A1S8LGH3</accession>
<dbReference type="InterPro" id="IPR028098">
    <property type="entry name" value="Glyco_trans_4-like_N"/>
</dbReference>
<dbReference type="GO" id="GO:0047228">
    <property type="term" value="F:1,2-diacylglycerol 3-glucosyltransferase activity"/>
    <property type="evidence" value="ECO:0007669"/>
    <property type="project" value="UniProtKB-EC"/>
</dbReference>
<keyword evidence="1" id="KW-0328">Glycosyltransferase</keyword>
<dbReference type="EMBL" id="CP096983">
    <property type="protein sequence ID" value="URZ13730.1"/>
    <property type="molecule type" value="Genomic_DNA"/>
</dbReference>
<dbReference type="SUPFAM" id="SSF53756">
    <property type="entry name" value="UDP-Glycosyltransferase/glycogen phosphorylase"/>
    <property type="match status" value="1"/>
</dbReference>
<dbReference type="PANTHER" id="PTHR45947:SF3">
    <property type="entry name" value="SULFOQUINOVOSYL TRANSFERASE SQD2"/>
    <property type="match status" value="1"/>
</dbReference>
<dbReference type="InterPro" id="IPR050194">
    <property type="entry name" value="Glycosyltransferase_grp1"/>
</dbReference>
<dbReference type="AlphaFoldDB" id="A0A1S8LGH3"/>
<proteinExistence type="predicted"/>
<organism evidence="1 2">
    <name type="scientific">Clostridium felsineum</name>
    <dbReference type="NCBI Taxonomy" id="36839"/>
    <lineage>
        <taxon>Bacteria</taxon>
        <taxon>Bacillati</taxon>
        <taxon>Bacillota</taxon>
        <taxon>Clostridia</taxon>
        <taxon>Eubacteriales</taxon>
        <taxon>Clostridiaceae</taxon>
        <taxon>Clostridium</taxon>
    </lineage>
</organism>
<keyword evidence="2" id="KW-1185">Reference proteome</keyword>
<dbReference type="CDD" id="cd03817">
    <property type="entry name" value="GT4_UGDG-like"/>
    <property type="match status" value="1"/>
</dbReference>
<protein>
    <submittedName>
        <fullName evidence="1">Alpha-monoglucosyldiacylglycerol synthase</fullName>
        <ecNumber evidence="1">2.4.1.337</ecNumber>
    </submittedName>
</protein>
<sequence length="398" mass="46161">MKILITTDTYYPMVNGVVISTNNLYKQLKKAGHEVRILTLSYNGREYIEGDIYYLNSHFVKVYPDARIMKPFGNTVISKIVEWAPEIIHSQTEFSTMLVAKYIKRKLNIPQVHTYHTMYEDYLQYFLGGKVLRKGTMARLLKILLNTFDEIIVPTQKVRDVLIDYDVYKDIKIIPTGIDIKSFQKDVSHEEKEKILSEYGWKTEDNILVYVGRIAEEKNIDEIINLVRENSKQLNDIKLLIVGGGPYLVKLKEMVSEYNMENTIKFTGMIDSREVYKYYKLGIAFVTASQSETQGLTYIEALASGCPVICKWDLCVKNLIVNGITGFTYNDENEFVEAVENLKNNEVLRQKIIFNAREKSHAYSEESFGKKVIKIYNNALISRNIKRRNLVQIIRTIF</sequence>
<dbReference type="KEGG" id="crw:CROST_045080"/>
<dbReference type="EC" id="2.4.1.337" evidence="1"/>
<dbReference type="PANTHER" id="PTHR45947">
    <property type="entry name" value="SULFOQUINOVOSYL TRANSFERASE SQD2"/>
    <property type="match status" value="1"/>
</dbReference>
<evidence type="ECO:0000313" key="2">
    <source>
        <dbReference type="Proteomes" id="UP000190951"/>
    </source>
</evidence>
<keyword evidence="1" id="KW-0808">Transferase</keyword>
<dbReference type="Pfam" id="PF00534">
    <property type="entry name" value="Glycos_transf_1"/>
    <property type="match status" value="1"/>
</dbReference>
<gene>
    <name evidence="1" type="ORF">CROST_045080</name>
</gene>
<dbReference type="RefSeq" id="WP_077836064.1">
    <property type="nucleotide sequence ID" value="NZ_CP096983.1"/>
</dbReference>
<dbReference type="Pfam" id="PF13439">
    <property type="entry name" value="Glyco_transf_4"/>
    <property type="match status" value="1"/>
</dbReference>
<dbReference type="Proteomes" id="UP000190951">
    <property type="component" value="Chromosome"/>
</dbReference>